<evidence type="ECO:0000259" key="3">
    <source>
        <dbReference type="PROSITE" id="PS51371"/>
    </source>
</evidence>
<proteinExistence type="predicted"/>
<sequence>MDVSECMRTKLVLAKPDCDYKRLLCKIADSVPRLAYVVDDNYKLLGIVSAVDLLKVILPSYMSVGLARSFSDGTEFLQKQVERVKDKRAEDIMVKKFSFLHPHHQLLKADAMIAEKGFNTLPVIDEKGKLLGEITRLDILVNLVNNCSDYNVDDAGLVDLSLL</sequence>
<dbReference type="InterPro" id="IPR000644">
    <property type="entry name" value="CBS_dom"/>
</dbReference>
<evidence type="ECO:0000256" key="1">
    <source>
        <dbReference type="ARBA" id="ARBA00023122"/>
    </source>
</evidence>
<dbReference type="SMART" id="SM00116">
    <property type="entry name" value="CBS"/>
    <property type="match status" value="2"/>
</dbReference>
<organism evidence="4 5">
    <name type="scientific">Desulfuromusa kysingii</name>
    <dbReference type="NCBI Taxonomy" id="37625"/>
    <lineage>
        <taxon>Bacteria</taxon>
        <taxon>Pseudomonadati</taxon>
        <taxon>Thermodesulfobacteriota</taxon>
        <taxon>Desulfuromonadia</taxon>
        <taxon>Desulfuromonadales</taxon>
        <taxon>Geopsychrobacteraceae</taxon>
        <taxon>Desulfuromusa</taxon>
    </lineage>
</organism>
<dbReference type="Pfam" id="PF00571">
    <property type="entry name" value="CBS"/>
    <property type="match status" value="2"/>
</dbReference>
<keyword evidence="5" id="KW-1185">Reference proteome</keyword>
<dbReference type="AlphaFoldDB" id="A0A1H3W419"/>
<dbReference type="OrthoDB" id="5454570at2"/>
<dbReference type="PANTHER" id="PTHR43080:SF2">
    <property type="entry name" value="CBS DOMAIN-CONTAINING PROTEIN"/>
    <property type="match status" value="1"/>
</dbReference>
<dbReference type="PROSITE" id="PS51371">
    <property type="entry name" value="CBS"/>
    <property type="match status" value="2"/>
</dbReference>
<evidence type="ECO:0000313" key="5">
    <source>
        <dbReference type="Proteomes" id="UP000199409"/>
    </source>
</evidence>
<dbReference type="SUPFAM" id="SSF54631">
    <property type="entry name" value="CBS-domain pair"/>
    <property type="match status" value="1"/>
</dbReference>
<reference evidence="4 5" key="1">
    <citation type="submission" date="2016-10" db="EMBL/GenBank/DDBJ databases">
        <authorList>
            <person name="de Groot N.N."/>
        </authorList>
    </citation>
    <scope>NUCLEOTIDE SEQUENCE [LARGE SCALE GENOMIC DNA]</scope>
    <source>
        <strain evidence="4 5">DSM 7343</strain>
    </source>
</reference>
<dbReference type="InterPro" id="IPR051257">
    <property type="entry name" value="Diverse_CBS-Domain"/>
</dbReference>
<evidence type="ECO:0000313" key="4">
    <source>
        <dbReference type="EMBL" id="SDZ81806.1"/>
    </source>
</evidence>
<name>A0A1H3W419_9BACT</name>
<dbReference type="Proteomes" id="UP000199409">
    <property type="component" value="Unassembled WGS sequence"/>
</dbReference>
<dbReference type="InterPro" id="IPR046342">
    <property type="entry name" value="CBS_dom_sf"/>
</dbReference>
<feature type="domain" description="CBS" evidence="3">
    <location>
        <begin position="93"/>
        <end position="150"/>
    </location>
</feature>
<dbReference type="STRING" id="37625.SAMN05660420_00460"/>
<dbReference type="EMBL" id="FNQN01000001">
    <property type="protein sequence ID" value="SDZ81806.1"/>
    <property type="molecule type" value="Genomic_DNA"/>
</dbReference>
<protein>
    <submittedName>
        <fullName evidence="4">CBS domain-containing protein</fullName>
    </submittedName>
</protein>
<dbReference type="CDD" id="cd02205">
    <property type="entry name" value="CBS_pair_SF"/>
    <property type="match status" value="1"/>
</dbReference>
<dbReference type="PANTHER" id="PTHR43080">
    <property type="entry name" value="CBS DOMAIN-CONTAINING PROTEIN CBSX3, MITOCHONDRIAL"/>
    <property type="match status" value="1"/>
</dbReference>
<accession>A0A1H3W419</accession>
<evidence type="ECO:0000256" key="2">
    <source>
        <dbReference type="PROSITE-ProRule" id="PRU00703"/>
    </source>
</evidence>
<feature type="domain" description="CBS" evidence="3">
    <location>
        <begin position="7"/>
        <end position="64"/>
    </location>
</feature>
<dbReference type="Gene3D" id="3.10.580.10">
    <property type="entry name" value="CBS-domain"/>
    <property type="match status" value="1"/>
</dbReference>
<gene>
    <name evidence="4" type="ORF">SAMN05660420_00460</name>
</gene>
<keyword evidence="1 2" id="KW-0129">CBS domain</keyword>